<dbReference type="PATRIC" id="fig|505345.7.peg.933"/>
<dbReference type="Proteomes" id="UP000243558">
    <property type="component" value="Unassembled WGS sequence"/>
</dbReference>
<accession>A0A1A7NU56</accession>
<keyword evidence="2" id="KW-1185">Reference proteome</keyword>
<comment type="caution">
    <text evidence="1">The sequence shown here is derived from an EMBL/GenBank/DDBJ whole genome shotgun (WGS) entry which is preliminary data.</text>
</comment>
<evidence type="ECO:0000313" key="1">
    <source>
        <dbReference type="EMBL" id="OBW92549.1"/>
    </source>
</evidence>
<dbReference type="NCBIfam" id="TIGR02304">
    <property type="entry name" value="aden_form_hyp"/>
    <property type="match status" value="1"/>
</dbReference>
<dbReference type="AlphaFoldDB" id="A0A1A7NU56"/>
<dbReference type="InterPro" id="IPR012685">
    <property type="entry name" value="CHP02304_F390_synth-rel"/>
</dbReference>
<gene>
    <name evidence="1" type="ORF">QV01_04710</name>
</gene>
<dbReference type="Gene3D" id="3.40.50.12780">
    <property type="entry name" value="N-terminal domain of ligase-like"/>
    <property type="match status" value="1"/>
</dbReference>
<sequence>MLKKLKIIKQFLKTKNFYDRESLVKHQQQAIVKLLSHLNSDFYPKSLQLEDYPVINKSIFMRNFDKINTVNITEQEAYQIAIEGEKTRNFSKKLNKITVGLSSGTSGNRGIFLVSEEESALWAGYILKRMLPKPYCQKHKIAFFLRANSNLYESINSSLISFVFYDLLIPIEKHIDSLNTFQPTIIVAPAQVLKLLALNQELTIKPKKIISVAEVLEDDDKVIIEQHFSNKVDQIYQCTEGCLAHTCEAGNLHLNEDIVYIEKAWIDKESGRFSPIITDFNRTSQPIIRYKLDDILILDETPCPCGSVFTRIKKIEGRCDDILKMKTIAGEDYLLFPDFVRNTIISSSAKVEEYLIRKQQNELNIYLKPLSAKDEIEVALLDLYQRHHLQPLTHHYFAYQLEQLDKKRRRVQEL</sequence>
<organism evidence="1 2">
    <name type="scientific">Gallibacterium genomosp. 3</name>
    <dbReference type="NCBI Taxonomy" id="505345"/>
    <lineage>
        <taxon>Bacteria</taxon>
        <taxon>Pseudomonadati</taxon>
        <taxon>Pseudomonadota</taxon>
        <taxon>Gammaproteobacteria</taxon>
        <taxon>Pasteurellales</taxon>
        <taxon>Pasteurellaceae</taxon>
        <taxon>Gallibacterium</taxon>
    </lineage>
</organism>
<protein>
    <submittedName>
        <fullName evidence="1">Adenylate synthase</fullName>
    </submittedName>
</protein>
<evidence type="ECO:0000313" key="2">
    <source>
        <dbReference type="Proteomes" id="UP000243558"/>
    </source>
</evidence>
<dbReference type="PANTHER" id="PTHR36932">
    <property type="entry name" value="CAPSULAR POLYSACCHARIDE BIOSYNTHESIS PROTEIN"/>
    <property type="match status" value="1"/>
</dbReference>
<dbReference type="InterPro" id="IPR042099">
    <property type="entry name" value="ANL_N_sf"/>
</dbReference>
<dbReference type="EMBL" id="JTJM01000018">
    <property type="protein sequence ID" value="OBW92549.1"/>
    <property type="molecule type" value="Genomic_DNA"/>
</dbReference>
<dbReference type="PANTHER" id="PTHR36932:SF1">
    <property type="entry name" value="CAPSULAR POLYSACCHARIDE BIOSYNTHESIS PROTEIN"/>
    <property type="match status" value="1"/>
</dbReference>
<reference evidence="1 2" key="1">
    <citation type="submission" date="2014-11" db="EMBL/GenBank/DDBJ databases">
        <title>Pan-genome of Gallibacterium spp.</title>
        <authorList>
            <person name="Kudirkiene E."/>
            <person name="Bojesen A.M."/>
        </authorList>
    </citation>
    <scope>NUCLEOTIDE SEQUENCE [LARGE SCALE GENOMIC DNA]</scope>
    <source>
        <strain evidence="1 2">F151</strain>
    </source>
</reference>
<dbReference type="RefSeq" id="WP_065239118.1">
    <property type="nucleotide sequence ID" value="NZ_JTJM01000018.1"/>
</dbReference>
<dbReference type="InterPro" id="IPR053158">
    <property type="entry name" value="CapK_Type1_Caps_Biosynth"/>
</dbReference>
<name>A0A1A7NU56_9PAST</name>
<proteinExistence type="predicted"/>
<dbReference type="OrthoDB" id="580775at2"/>